<name>A0A6M3LX22_9ZZZZ</name>
<proteinExistence type="predicted"/>
<reference evidence="1" key="1">
    <citation type="submission" date="2020-03" db="EMBL/GenBank/DDBJ databases">
        <title>The deep terrestrial virosphere.</title>
        <authorList>
            <person name="Holmfeldt K."/>
            <person name="Nilsson E."/>
            <person name="Simone D."/>
            <person name="Lopez-Fernandez M."/>
            <person name="Wu X."/>
            <person name="de Brujin I."/>
            <person name="Lundin D."/>
            <person name="Andersson A."/>
            <person name="Bertilsson S."/>
            <person name="Dopson M."/>
        </authorList>
    </citation>
    <scope>NUCLEOTIDE SEQUENCE</scope>
    <source>
        <strain evidence="1">MM415B05627</strain>
    </source>
</reference>
<evidence type="ECO:0008006" key="2">
    <source>
        <dbReference type="Google" id="ProtNLM"/>
    </source>
</evidence>
<organism evidence="1">
    <name type="scientific">viral metagenome</name>
    <dbReference type="NCBI Taxonomy" id="1070528"/>
    <lineage>
        <taxon>unclassified sequences</taxon>
        <taxon>metagenomes</taxon>
        <taxon>organismal metagenomes</taxon>
    </lineage>
</organism>
<dbReference type="AlphaFoldDB" id="A0A6M3LX22"/>
<dbReference type="EMBL" id="MT143558">
    <property type="protein sequence ID" value="QJA98164.1"/>
    <property type="molecule type" value="Genomic_DNA"/>
</dbReference>
<gene>
    <name evidence="1" type="ORF">MM415B05627_0002</name>
</gene>
<accession>A0A6M3LX22</accession>
<evidence type="ECO:0000313" key="1">
    <source>
        <dbReference type="EMBL" id="QJA98164.1"/>
    </source>
</evidence>
<sequence>MSLEYCLACGEPTGRAGRGDDSIYCDCGSGPFCIECWRCHICEFKSEEDDSE</sequence>
<protein>
    <recommendedName>
        <fullName evidence="2">RING-type domain-containing protein</fullName>
    </recommendedName>
</protein>